<feature type="compositionally biased region" description="Polar residues" evidence="1">
    <location>
        <begin position="279"/>
        <end position="298"/>
    </location>
</feature>
<keyword evidence="3" id="KW-1185">Reference proteome</keyword>
<gene>
    <name evidence="2" type="ORF">P691DRAFT_656118</name>
</gene>
<feature type="compositionally biased region" description="Low complexity" evidence="1">
    <location>
        <begin position="299"/>
        <end position="320"/>
    </location>
</feature>
<dbReference type="OrthoDB" id="3596986at2759"/>
<feature type="compositionally biased region" description="Basic and acidic residues" evidence="1">
    <location>
        <begin position="337"/>
        <end position="346"/>
    </location>
</feature>
<sequence>GLGRRNRSQRLLEYHERRVAVLGLQRLVVPPRLAGRKRRRNWEQWPSTRRLPNATVLDIIPELQEDEMTEDEQPEPPVYPERKEEAVLMGVRTVVFGTGLAGDMRLGYKYQPHVLKDILFPPLSTPLIDRPPPRKRRRTTFGSEDILMDVDQPDSEPPAPTPNRPVILETPKESYLLSLAHGSEFSPDGRKFDISLILEGEVEEDREDAVVLVVADKNAMKAFPEVPPLTPPADEPTESGPAASTSDVAMDGVEPSSTETKSSGDETQPNKESTKDTAESLSQLPSPSTTVLQTDTQPTNTDSSAAGATTTAESLSTTKTVATLPLQSSEDVSMADGQKEGSKKPEPVNTPTKTALKHPVAQVLQRRVGEDMFKFTDEGIIIADGEDSMRTEWLVQVKSWKWATRKIVRV</sequence>
<dbReference type="EMBL" id="MU151054">
    <property type="protein sequence ID" value="KAF9454377.1"/>
    <property type="molecule type" value="Genomic_DNA"/>
</dbReference>
<organism evidence="2 3">
    <name type="scientific">Macrolepiota fuliginosa MF-IS2</name>
    <dbReference type="NCBI Taxonomy" id="1400762"/>
    <lineage>
        <taxon>Eukaryota</taxon>
        <taxon>Fungi</taxon>
        <taxon>Dikarya</taxon>
        <taxon>Basidiomycota</taxon>
        <taxon>Agaricomycotina</taxon>
        <taxon>Agaricomycetes</taxon>
        <taxon>Agaricomycetidae</taxon>
        <taxon>Agaricales</taxon>
        <taxon>Agaricineae</taxon>
        <taxon>Agaricaceae</taxon>
        <taxon>Macrolepiota</taxon>
    </lineage>
</organism>
<feature type="region of interest" description="Disordered" evidence="1">
    <location>
        <begin position="129"/>
        <end position="166"/>
    </location>
</feature>
<feature type="compositionally biased region" description="Pro residues" evidence="1">
    <location>
        <begin position="225"/>
        <end position="234"/>
    </location>
</feature>
<proteinExistence type="predicted"/>
<dbReference type="Proteomes" id="UP000807342">
    <property type="component" value="Unassembled WGS sequence"/>
</dbReference>
<evidence type="ECO:0000256" key="1">
    <source>
        <dbReference type="SAM" id="MobiDB-lite"/>
    </source>
</evidence>
<dbReference type="AlphaFoldDB" id="A0A9P5XPX2"/>
<evidence type="ECO:0000313" key="3">
    <source>
        <dbReference type="Proteomes" id="UP000807342"/>
    </source>
</evidence>
<accession>A0A9P5XPX2</accession>
<feature type="region of interest" description="Disordered" evidence="1">
    <location>
        <begin position="223"/>
        <end position="358"/>
    </location>
</feature>
<reference evidence="2" key="1">
    <citation type="submission" date="2020-11" db="EMBL/GenBank/DDBJ databases">
        <authorList>
            <consortium name="DOE Joint Genome Institute"/>
            <person name="Ahrendt S."/>
            <person name="Riley R."/>
            <person name="Andreopoulos W."/>
            <person name="Labutti K."/>
            <person name="Pangilinan J."/>
            <person name="Ruiz-Duenas F.J."/>
            <person name="Barrasa J.M."/>
            <person name="Sanchez-Garcia M."/>
            <person name="Camarero S."/>
            <person name="Miyauchi S."/>
            <person name="Serrano A."/>
            <person name="Linde D."/>
            <person name="Babiker R."/>
            <person name="Drula E."/>
            <person name="Ayuso-Fernandez I."/>
            <person name="Pacheco R."/>
            <person name="Padilla G."/>
            <person name="Ferreira P."/>
            <person name="Barriuso J."/>
            <person name="Kellner H."/>
            <person name="Castanera R."/>
            <person name="Alfaro M."/>
            <person name="Ramirez L."/>
            <person name="Pisabarro A.G."/>
            <person name="Kuo A."/>
            <person name="Tritt A."/>
            <person name="Lipzen A."/>
            <person name="He G."/>
            <person name="Yan M."/>
            <person name="Ng V."/>
            <person name="Cullen D."/>
            <person name="Martin F."/>
            <person name="Rosso M.-N."/>
            <person name="Henrissat B."/>
            <person name="Hibbett D."/>
            <person name="Martinez A.T."/>
            <person name="Grigoriev I.V."/>
        </authorList>
    </citation>
    <scope>NUCLEOTIDE SEQUENCE</scope>
    <source>
        <strain evidence="2">MF-IS2</strain>
    </source>
</reference>
<comment type="caution">
    <text evidence="2">The sequence shown here is derived from an EMBL/GenBank/DDBJ whole genome shotgun (WGS) entry which is preliminary data.</text>
</comment>
<evidence type="ECO:0000313" key="2">
    <source>
        <dbReference type="EMBL" id="KAF9454377.1"/>
    </source>
</evidence>
<name>A0A9P5XPX2_9AGAR</name>
<feature type="compositionally biased region" description="Basic and acidic residues" evidence="1">
    <location>
        <begin position="262"/>
        <end position="278"/>
    </location>
</feature>
<feature type="non-terminal residue" evidence="2">
    <location>
        <position position="1"/>
    </location>
</feature>
<protein>
    <submittedName>
        <fullName evidence="2">Uncharacterized protein</fullName>
    </submittedName>
</protein>